<accession>A0A507FLS2</accession>
<dbReference type="PANTHER" id="PTHR47966:SF51">
    <property type="entry name" value="BETA-SITE APP-CLEAVING ENZYME, ISOFORM A-RELATED"/>
    <property type="match status" value="1"/>
</dbReference>
<dbReference type="Pfam" id="PF00026">
    <property type="entry name" value="Asp"/>
    <property type="match status" value="1"/>
</dbReference>
<dbReference type="Proteomes" id="UP000320333">
    <property type="component" value="Unassembled WGS sequence"/>
</dbReference>
<evidence type="ECO:0000256" key="3">
    <source>
        <dbReference type="PIRSR" id="PIRSR601461-2"/>
    </source>
</evidence>
<dbReference type="Gene3D" id="2.40.70.10">
    <property type="entry name" value="Acid Proteases"/>
    <property type="match status" value="2"/>
</dbReference>
<feature type="active site" evidence="2">
    <location>
        <position position="95"/>
    </location>
</feature>
<organism evidence="6 7">
    <name type="scientific">Chytriomyces confervae</name>
    <dbReference type="NCBI Taxonomy" id="246404"/>
    <lineage>
        <taxon>Eukaryota</taxon>
        <taxon>Fungi</taxon>
        <taxon>Fungi incertae sedis</taxon>
        <taxon>Chytridiomycota</taxon>
        <taxon>Chytridiomycota incertae sedis</taxon>
        <taxon>Chytridiomycetes</taxon>
        <taxon>Chytridiales</taxon>
        <taxon>Chytriomycetaceae</taxon>
        <taxon>Chytriomyces</taxon>
    </lineage>
</organism>
<comment type="caution">
    <text evidence="6">The sequence shown here is derived from an EMBL/GenBank/DDBJ whole genome shotgun (WGS) entry which is preliminary data.</text>
</comment>
<keyword evidence="7" id="KW-1185">Reference proteome</keyword>
<dbReference type="EMBL" id="QEAP01000048">
    <property type="protein sequence ID" value="TPX76378.1"/>
    <property type="molecule type" value="Genomic_DNA"/>
</dbReference>
<feature type="domain" description="Peptidase A1" evidence="5">
    <location>
        <begin position="77"/>
        <end position="434"/>
    </location>
</feature>
<name>A0A507FLS2_9FUNG</name>
<dbReference type="PANTHER" id="PTHR47966">
    <property type="entry name" value="BETA-SITE APP-CLEAVING ENZYME, ISOFORM A-RELATED"/>
    <property type="match status" value="1"/>
</dbReference>
<dbReference type="SUPFAM" id="SSF50630">
    <property type="entry name" value="Acid proteases"/>
    <property type="match status" value="1"/>
</dbReference>
<evidence type="ECO:0000313" key="6">
    <source>
        <dbReference type="EMBL" id="TPX76378.1"/>
    </source>
</evidence>
<evidence type="ECO:0000256" key="1">
    <source>
        <dbReference type="ARBA" id="ARBA00007447"/>
    </source>
</evidence>
<dbReference type="PRINTS" id="PR00792">
    <property type="entry name" value="PEPSIN"/>
</dbReference>
<evidence type="ECO:0000256" key="2">
    <source>
        <dbReference type="PIRSR" id="PIRSR601461-1"/>
    </source>
</evidence>
<dbReference type="InterPro" id="IPR021109">
    <property type="entry name" value="Peptidase_aspartic_dom_sf"/>
</dbReference>
<dbReference type="PROSITE" id="PS51767">
    <property type="entry name" value="PEPTIDASE_A1"/>
    <property type="match status" value="1"/>
</dbReference>
<dbReference type="InterPro" id="IPR033121">
    <property type="entry name" value="PEPTIDASE_A1"/>
</dbReference>
<dbReference type="CDD" id="cd05471">
    <property type="entry name" value="pepsin_like"/>
    <property type="match status" value="1"/>
</dbReference>
<dbReference type="OrthoDB" id="771136at2759"/>
<evidence type="ECO:0000259" key="5">
    <source>
        <dbReference type="PROSITE" id="PS51767"/>
    </source>
</evidence>
<feature type="disulfide bond" evidence="3">
    <location>
        <begin position="108"/>
        <end position="114"/>
    </location>
</feature>
<dbReference type="InterPro" id="IPR001461">
    <property type="entry name" value="Aspartic_peptidase_A1"/>
</dbReference>
<dbReference type="GO" id="GO:0004190">
    <property type="term" value="F:aspartic-type endopeptidase activity"/>
    <property type="evidence" value="ECO:0007669"/>
    <property type="project" value="InterPro"/>
</dbReference>
<evidence type="ECO:0000313" key="7">
    <source>
        <dbReference type="Proteomes" id="UP000320333"/>
    </source>
</evidence>
<dbReference type="GO" id="GO:0006508">
    <property type="term" value="P:proteolysis"/>
    <property type="evidence" value="ECO:0007669"/>
    <property type="project" value="InterPro"/>
</dbReference>
<proteinExistence type="inferred from homology"/>
<feature type="signal peptide" evidence="4">
    <location>
        <begin position="1"/>
        <end position="17"/>
    </location>
</feature>
<reference evidence="6 7" key="1">
    <citation type="journal article" date="2019" name="Sci. Rep.">
        <title>Comparative genomics of chytrid fungi reveal insights into the obligate biotrophic and pathogenic lifestyle of Synchytrium endobioticum.</title>
        <authorList>
            <person name="van de Vossenberg B.T.L.H."/>
            <person name="Warris S."/>
            <person name="Nguyen H.D.T."/>
            <person name="van Gent-Pelzer M.P.E."/>
            <person name="Joly D.L."/>
            <person name="van de Geest H.C."/>
            <person name="Bonants P.J.M."/>
            <person name="Smith D.S."/>
            <person name="Levesque C.A."/>
            <person name="van der Lee T.A.J."/>
        </authorList>
    </citation>
    <scope>NUCLEOTIDE SEQUENCE [LARGE SCALE GENOMIC DNA]</scope>
    <source>
        <strain evidence="6 7">CBS 675.73</strain>
    </source>
</reference>
<gene>
    <name evidence="6" type="ORF">CcCBS67573_g02345</name>
</gene>
<dbReference type="AlphaFoldDB" id="A0A507FLS2"/>
<keyword evidence="4" id="KW-0732">Signal</keyword>
<sequence>MKTCSLVVACLTQLTLASTTVRLLLEEPRSETPLSFRVRNTHTRYADLLHEAEIIDASDSASKDARTALENQGDFGYFVSVDLGTPAQALKLHVDTGSAATWTSSKDCIRSKRCNELNGFDPSASLTFVNETQPSTITYGVGKLKGYRSRELINWGSFSVSNFTFVLADYEDQALFDQQAKMNDGLVGLTYQNGMKADTTGTNPDYYPSLILHLFSNNLIERPFFSLWLNGSTDGTTITSGGEILLGGINQRYKTGELKNYPVATIGGSYYWSLEIDAVRIMKKDSLLIQPIPGPLIGASQKSFAILDSGTSFLACPSKVFRELVVNLAIQSGLQEGDIAYNTATGLAKVDCILAQSLSPLGFTFASASSTPFTYQLFWEDYVVNDGSNCYLAIQPLDLVGIKDAASVWVLGAVFLRRVYSTYDFNGTIGLAYSSNTNKASSLPQDTLRVASKSEGQNQSGSGIGFSGIGTLLCLAAALFL</sequence>
<dbReference type="InterPro" id="IPR034164">
    <property type="entry name" value="Pepsin-like_dom"/>
</dbReference>
<keyword evidence="3" id="KW-1015">Disulfide bond</keyword>
<evidence type="ECO:0000256" key="4">
    <source>
        <dbReference type="SAM" id="SignalP"/>
    </source>
</evidence>
<feature type="chain" id="PRO_5021384621" description="Peptidase A1 domain-containing protein" evidence="4">
    <location>
        <begin position="18"/>
        <end position="481"/>
    </location>
</feature>
<protein>
    <recommendedName>
        <fullName evidence="5">Peptidase A1 domain-containing protein</fullName>
    </recommendedName>
</protein>
<dbReference type="STRING" id="246404.A0A507FLS2"/>
<feature type="active site" evidence="2">
    <location>
        <position position="308"/>
    </location>
</feature>
<comment type="similarity">
    <text evidence="1">Belongs to the peptidase A1 family.</text>
</comment>